<name>A0A917YG08_9RHOB</name>
<dbReference type="Proteomes" id="UP000598196">
    <property type="component" value="Unassembled WGS sequence"/>
</dbReference>
<organism evidence="1 2">
    <name type="scientific">Gemmobacter aquaticus</name>
    <dbReference type="NCBI Taxonomy" id="490185"/>
    <lineage>
        <taxon>Bacteria</taxon>
        <taxon>Pseudomonadati</taxon>
        <taxon>Pseudomonadota</taxon>
        <taxon>Alphaproteobacteria</taxon>
        <taxon>Rhodobacterales</taxon>
        <taxon>Paracoccaceae</taxon>
        <taxon>Gemmobacter</taxon>
    </lineage>
</organism>
<dbReference type="EMBL" id="BMLP01000001">
    <property type="protein sequence ID" value="GGO24419.1"/>
    <property type="molecule type" value="Genomic_DNA"/>
</dbReference>
<keyword evidence="2" id="KW-1185">Reference proteome</keyword>
<dbReference type="RefSeq" id="WP_146285921.1">
    <property type="nucleotide sequence ID" value="NZ_BMLP01000001.1"/>
</dbReference>
<accession>A0A917YG08</accession>
<dbReference type="OrthoDB" id="7816979at2"/>
<dbReference type="AlphaFoldDB" id="A0A917YG08"/>
<reference evidence="1 2" key="1">
    <citation type="journal article" date="2014" name="Int. J. Syst. Evol. Microbiol.">
        <title>Complete genome sequence of Corynebacterium casei LMG S-19264T (=DSM 44701T), isolated from a smear-ripened cheese.</title>
        <authorList>
            <consortium name="US DOE Joint Genome Institute (JGI-PGF)"/>
            <person name="Walter F."/>
            <person name="Albersmeier A."/>
            <person name="Kalinowski J."/>
            <person name="Ruckert C."/>
        </authorList>
    </citation>
    <scope>NUCLEOTIDE SEQUENCE [LARGE SCALE GENOMIC DNA]</scope>
    <source>
        <strain evidence="1 2">CGMCC 1.7029</strain>
    </source>
</reference>
<sequence length="290" mass="32655">MQIAYHLGVHCTDDDLLVNTLHRNAAALAEAGIEVPDPNSYRSLIRDAAARLNGLPATTEFQDALLDHMLENDDPDRLVLSWENFLAFPTWAVRGAFYRSAGERMRAITGIFPDHEAEFFLAVRNPATFLPELFRRQRETSYEAFIRGTDPEELRWSDTLRDIRAANPDVPITVWADEDSPLVWPEVLQAVADLPEGVQLDGTNDLLASLMTTRGLGRMTSYMNARPPASILDRRRIVTAYLERFGRPEALEVNVSLPGWTAEMVARMTENYERDLAIIATLPDVTMIEA</sequence>
<proteinExistence type="predicted"/>
<gene>
    <name evidence="1" type="ORF">GCM10010991_02780</name>
</gene>
<evidence type="ECO:0000313" key="2">
    <source>
        <dbReference type="Proteomes" id="UP000598196"/>
    </source>
</evidence>
<evidence type="ECO:0000313" key="1">
    <source>
        <dbReference type="EMBL" id="GGO24419.1"/>
    </source>
</evidence>
<comment type="caution">
    <text evidence="1">The sequence shown here is derived from an EMBL/GenBank/DDBJ whole genome shotgun (WGS) entry which is preliminary data.</text>
</comment>
<protein>
    <submittedName>
        <fullName evidence="1">Uncharacterized protein</fullName>
    </submittedName>
</protein>